<dbReference type="Proteomes" id="UP001159405">
    <property type="component" value="Unassembled WGS sequence"/>
</dbReference>
<dbReference type="PANTHER" id="PTHR46704">
    <property type="entry name" value="CXC DOMAIN-CONTAINING PROTEIN-RELATED"/>
    <property type="match status" value="1"/>
</dbReference>
<organism evidence="1 2">
    <name type="scientific">Porites lobata</name>
    <dbReference type="NCBI Taxonomy" id="104759"/>
    <lineage>
        <taxon>Eukaryota</taxon>
        <taxon>Metazoa</taxon>
        <taxon>Cnidaria</taxon>
        <taxon>Anthozoa</taxon>
        <taxon>Hexacorallia</taxon>
        <taxon>Scleractinia</taxon>
        <taxon>Fungiina</taxon>
        <taxon>Poritidae</taxon>
        <taxon>Porites</taxon>
    </lineage>
</organism>
<gene>
    <name evidence="1" type="ORF">PLOB_00041478</name>
</gene>
<reference evidence="1 2" key="1">
    <citation type="submission" date="2022-05" db="EMBL/GenBank/DDBJ databases">
        <authorList>
            <consortium name="Genoscope - CEA"/>
            <person name="William W."/>
        </authorList>
    </citation>
    <scope>NUCLEOTIDE SEQUENCE [LARGE SCALE GENOMIC DNA]</scope>
</reference>
<evidence type="ECO:0000313" key="2">
    <source>
        <dbReference type="Proteomes" id="UP001159405"/>
    </source>
</evidence>
<comment type="caution">
    <text evidence="1">The sequence shown here is derived from an EMBL/GenBank/DDBJ whole genome shotgun (WGS) entry which is preliminary data.</text>
</comment>
<evidence type="ECO:0000313" key="1">
    <source>
        <dbReference type="EMBL" id="CAH3140978.1"/>
    </source>
</evidence>
<keyword evidence="2" id="KW-1185">Reference proteome</keyword>
<name>A0ABN8PCK8_9CNID</name>
<accession>A0ABN8PCK8</accession>
<sequence length="936" mass="105319">MLHLLLGVNDDLMAAEAKYHKNCYSLYTAKKVRDDKGESSNESHNENAFKQLVEELRPGLEQGRAYDMASLLIKYWDYLSEKGVPGDGYTSQRLKDHLKSSFGEEITFHQQLGKAKPELIYSSNVKLQDVINAWAIAQSNQEDDGNCKRIASLAGGIRAEMTTCSGITARPLDVKQVSLEAARYVVPDSLNWLIRFLVTGEAGKTNRPSQCSNTSNERQILSICQDIIHCSTNGRVKTPKHAGLAITVHHLTSSRRLITLLNKMRHCFSYDEMRAIDTSAALEVLAKANEFGTVIPSNISPGPFIHRPLFAADNNDLNEETLDGKNTTHATTMVVYQRKAFGPDLPSAPLVDHTTKRRSLQSTSSIYDIQECYAHGRRPAVSAYVNQVENKWFEDGKECFIDASRSDEVWRLMRLHPSSLQQASEPGDNQPVPGWSGFNAILFPEMAFESNIGYCPMIDGNSTEYSAIYTVLKHAQKLTSALGQQDTAVTFDLLIHMKAKQIQWRYPEEFANVIIRMGGFHIALNYLGLVGKKYLDSGLDDLLIESGVYAAGTTAALMKGKSYNRGVRAHKLVSEAMFRLMWSAFVEWYASADDVSLNEEERVLQCISDGVHALQQDQGNVSETVAQLGDDLRELSTLFKTFKEKTRAASKTFLFWEQYIEMVDILLQFIKAERSGNWDLYLSALAEMTPHFFAMDRPNYARWLPVYIADMNMLESSHPKDIRIKSLRYHWYHRAKTNLKPDKRIYWDAIPKLGIKTFSSMTKKVKVKAGDEKSITVHVDRDLFGRLLIVANARQINLMEVLSYELSPIPCSLAHQDGSLRKNTKSHLAGIIEKLVTVVPQPQPSPENTVYILDGMAVIQMIKSGRTATFGELAKHYFNTFTSPLSTHKCYCVHVVFDQYLDDSINAGERKRRGSSSALEVYIGGPATPVPKQWDK</sequence>
<proteinExistence type="predicted"/>
<dbReference type="PANTHER" id="PTHR46704:SF1">
    <property type="entry name" value="TELOMERE LENGTH REGULATION PROTEIN TEL2 HOMOLOG"/>
    <property type="match status" value="1"/>
</dbReference>
<protein>
    <submittedName>
        <fullName evidence="1">Uncharacterized protein</fullName>
    </submittedName>
</protein>
<dbReference type="EMBL" id="CALNXK010000065">
    <property type="protein sequence ID" value="CAH3140978.1"/>
    <property type="molecule type" value="Genomic_DNA"/>
</dbReference>